<accession>A0A8J7DI42</accession>
<gene>
    <name evidence="1" type="ORF">IQ276_23645</name>
</gene>
<sequence>MGRKTLTSSQAKRAATANSTANAQCPILLYERLRQRQLLETLRVACFPVGIRSVQVSYAQ</sequence>
<reference evidence="1" key="1">
    <citation type="submission" date="2020-10" db="EMBL/GenBank/DDBJ databases">
        <authorList>
            <person name="Castelo-Branco R."/>
            <person name="Eusebio N."/>
            <person name="Adriana R."/>
            <person name="Vieira A."/>
            <person name="Brugerolle De Fraissinette N."/>
            <person name="Rezende De Castro R."/>
            <person name="Schneider M.P."/>
            <person name="Vasconcelos V."/>
            <person name="Leao P.N."/>
        </authorList>
    </citation>
    <scope>NUCLEOTIDE SEQUENCE</scope>
    <source>
        <strain evidence="1">LEGE 12446</strain>
    </source>
</reference>
<keyword evidence="2" id="KW-1185">Reference proteome</keyword>
<proteinExistence type="predicted"/>
<dbReference type="AlphaFoldDB" id="A0A8J7DI42"/>
<dbReference type="Proteomes" id="UP000622533">
    <property type="component" value="Unassembled WGS sequence"/>
</dbReference>
<protein>
    <submittedName>
        <fullName evidence="1">Uncharacterized protein</fullName>
    </submittedName>
</protein>
<evidence type="ECO:0000313" key="1">
    <source>
        <dbReference type="EMBL" id="MBE9025304.1"/>
    </source>
</evidence>
<dbReference type="RefSeq" id="WP_193920240.1">
    <property type="nucleotide sequence ID" value="NZ_JADEXS020000001.1"/>
</dbReference>
<comment type="caution">
    <text evidence="1">The sequence shown here is derived from an EMBL/GenBank/DDBJ whole genome shotgun (WGS) entry which is preliminary data.</text>
</comment>
<organism evidence="1 2">
    <name type="scientific">Desmonostoc muscorum LEGE 12446</name>
    <dbReference type="NCBI Taxonomy" id="1828758"/>
    <lineage>
        <taxon>Bacteria</taxon>
        <taxon>Bacillati</taxon>
        <taxon>Cyanobacteriota</taxon>
        <taxon>Cyanophyceae</taxon>
        <taxon>Nostocales</taxon>
        <taxon>Nostocaceae</taxon>
        <taxon>Desmonostoc</taxon>
    </lineage>
</organism>
<name>A0A8J7DI42_DESMC</name>
<evidence type="ECO:0000313" key="2">
    <source>
        <dbReference type="Proteomes" id="UP000622533"/>
    </source>
</evidence>
<dbReference type="EMBL" id="JADEXS010000393">
    <property type="protein sequence ID" value="MBE9025304.1"/>
    <property type="molecule type" value="Genomic_DNA"/>
</dbReference>